<dbReference type="PANTHER" id="PTHR24170:SF1">
    <property type="entry name" value="DOMAIN PROTEIN, PUTATIVE (AFU_ORTHOLOGUE AFUA_1G09870)-RELATED"/>
    <property type="match status" value="1"/>
</dbReference>
<accession>A0ABQ8XSY1</accession>
<dbReference type="EMBL" id="JAOAOG010000256">
    <property type="protein sequence ID" value="KAJ6235716.1"/>
    <property type="molecule type" value="Genomic_DNA"/>
</dbReference>
<dbReference type="PROSITE" id="PS51205">
    <property type="entry name" value="VPS9"/>
    <property type="match status" value="1"/>
</dbReference>
<protein>
    <submittedName>
        <fullName evidence="3">Rab5 gdp/gtp exchange factor</fullName>
    </submittedName>
</protein>
<proteinExistence type="predicted"/>
<feature type="region of interest" description="Disordered" evidence="1">
    <location>
        <begin position="701"/>
        <end position="734"/>
    </location>
</feature>
<feature type="compositionally biased region" description="Low complexity" evidence="1">
    <location>
        <begin position="224"/>
        <end position="237"/>
    </location>
</feature>
<dbReference type="Pfam" id="PF02204">
    <property type="entry name" value="VPS9"/>
    <property type="match status" value="1"/>
</dbReference>
<dbReference type="Gene3D" id="1.20.1050.80">
    <property type="entry name" value="VPS9 domain"/>
    <property type="match status" value="1"/>
</dbReference>
<feature type="domain" description="VPS9" evidence="2">
    <location>
        <begin position="530"/>
        <end position="667"/>
    </location>
</feature>
<dbReference type="InterPro" id="IPR003123">
    <property type="entry name" value="VPS9"/>
</dbReference>
<sequence length="903" mass="106068">MTQIQSSELISSLEKEQFKTFLTFLTQNQSKLFFPDPNNSKIPTDQTLTSFLESHSSIINPQNPTQFLTFNFHLGVIDEVSSKVLIVAKLEQQKKKEISSNFISKIFTENQNLFAKKTKKKYQSSTILKEQIVETSNKEKLNLIYLSKPLYIKKIKNEKEGSNKKKGTNNQKIEEEKRNSNDKENKYDTKPNHEEKKNKFHENNKSTEEINKNENENKNKQKNKQNNNSKENSNNNEESSKKKKNEDLNLNHEKDSLKKEKEIKNGNKNENEEEQKESKEKEEKKEKEEFKEKEEKKENEKENEKQENKQEILKEPKEPKEQKEENESKINEKDGLKNEKEKVKEEEEEKENEKKEEGKEEPKEESKEEKKQIEIENGNKNENEEEQKESKEKEEKKEKEEEKENQENNKETQKEIPTNSKITTKKFADVGWDVIEGFEPYLEIPEVKKLIQKADGVCLTINEMDEVPNSIPENVLEFVDYATEKCPKEKLFPKLEQESDKNEKIEEFFLEYIMLRISGRVFAAIKKQNKKKDKKLKELLSKLNFLNFQDLGIEQNLFKKEIIDKAKLNLKKINNCMTPRQKLTCINDTCVILLQIFEGETVGADDFLPLVIYCLLYSNPKHLQTNLTFIESFSKPNMLNNTNEGYNFSTLLSAQNFLENLNYNDINLDPLNFILKKEGKSSDSSHSLLKADSSESLHEKHLNEFSLKSNKKRKKKYKKIRNKNKDENNQLWEQDNDEFDLDFQFGSIPDEFEKNESRNDQNKPKLIENDDLFSQKISNHGEKIGGNKNNLSLKDQLNMKENGNGSVEKSNNNKNINNLKNEENINVNNINSNEDNINDLKKKKNNGNFSQILKSDSNIKKFFPYFNFNLSDLKYDDVPKLLDNYKQAVEVLEYLEKVKNQKK</sequence>
<evidence type="ECO:0000313" key="3">
    <source>
        <dbReference type="EMBL" id="KAJ6235716.1"/>
    </source>
</evidence>
<comment type="caution">
    <text evidence="3">The sequence shown here is derived from an EMBL/GenBank/DDBJ whole genome shotgun (WGS) entry which is preliminary data.</text>
</comment>
<evidence type="ECO:0000256" key="1">
    <source>
        <dbReference type="SAM" id="MobiDB-lite"/>
    </source>
</evidence>
<gene>
    <name evidence="3" type="ORF">M0813_28549</name>
</gene>
<dbReference type="SUPFAM" id="SSF109993">
    <property type="entry name" value="VPS9 domain"/>
    <property type="match status" value="1"/>
</dbReference>
<dbReference type="SMART" id="SM00167">
    <property type="entry name" value="VPS9"/>
    <property type="match status" value="1"/>
</dbReference>
<evidence type="ECO:0000313" key="4">
    <source>
        <dbReference type="Proteomes" id="UP001150062"/>
    </source>
</evidence>
<organism evidence="3 4">
    <name type="scientific">Anaeramoeba flamelloides</name>
    <dbReference type="NCBI Taxonomy" id="1746091"/>
    <lineage>
        <taxon>Eukaryota</taxon>
        <taxon>Metamonada</taxon>
        <taxon>Anaeramoebidae</taxon>
        <taxon>Anaeramoeba</taxon>
    </lineage>
</organism>
<name>A0ABQ8XSY1_9EUKA</name>
<reference evidence="3" key="1">
    <citation type="submission" date="2022-08" db="EMBL/GenBank/DDBJ databases">
        <title>Novel sulfate-reducing endosymbionts in the free-living metamonad Anaeramoeba.</title>
        <authorList>
            <person name="Jerlstrom-Hultqvist J."/>
            <person name="Cepicka I."/>
            <person name="Gallot-Lavallee L."/>
            <person name="Salas-Leiva D."/>
            <person name="Curtis B.A."/>
            <person name="Zahonova K."/>
            <person name="Pipaliya S."/>
            <person name="Dacks J."/>
            <person name="Roger A.J."/>
        </authorList>
    </citation>
    <scope>NUCLEOTIDE SEQUENCE</scope>
    <source>
        <strain evidence="3">Schooner1</strain>
    </source>
</reference>
<feature type="region of interest" description="Disordered" evidence="1">
    <location>
        <begin position="161"/>
        <end position="418"/>
    </location>
</feature>
<dbReference type="Proteomes" id="UP001150062">
    <property type="component" value="Unassembled WGS sequence"/>
</dbReference>
<feature type="compositionally biased region" description="Basic and acidic residues" evidence="1">
    <location>
        <begin position="172"/>
        <end position="219"/>
    </location>
</feature>
<keyword evidence="4" id="KW-1185">Reference proteome</keyword>
<dbReference type="InterPro" id="IPR037191">
    <property type="entry name" value="VPS9_dom_sf"/>
</dbReference>
<dbReference type="InterPro" id="IPR051248">
    <property type="entry name" value="UPF0507/Ank_repeat_27"/>
</dbReference>
<feature type="compositionally biased region" description="Basic and acidic residues" evidence="1">
    <location>
        <begin position="238"/>
        <end position="414"/>
    </location>
</feature>
<feature type="compositionally biased region" description="Basic residues" evidence="1">
    <location>
        <begin position="709"/>
        <end position="722"/>
    </location>
</feature>
<dbReference type="PANTHER" id="PTHR24170">
    <property type="entry name" value="ANKYRIN REPEAT DOMAIN-CONTAINING PROTEIN 27"/>
    <property type="match status" value="1"/>
</dbReference>
<evidence type="ECO:0000259" key="2">
    <source>
        <dbReference type="PROSITE" id="PS51205"/>
    </source>
</evidence>